<reference evidence="16 17" key="1">
    <citation type="submission" date="2020-04" db="EMBL/GenBank/DDBJ databases">
        <title>Thalassotalea sp. M1531, isolated from the surface of marine red alga.</title>
        <authorList>
            <person name="Pang L."/>
            <person name="Lu D.-C."/>
        </authorList>
    </citation>
    <scope>NUCLEOTIDE SEQUENCE [LARGE SCALE GENOMIC DNA]</scope>
    <source>
        <strain evidence="16 17">M1531</strain>
    </source>
</reference>
<feature type="binding site" evidence="11">
    <location>
        <position position="204"/>
    </location>
    <ligand>
        <name>UDP-N-acetyl-alpha-D-muramoyl-L-alanyl-D-glutamate</name>
        <dbReference type="ChEBI" id="CHEBI:83900"/>
    </ligand>
</feature>
<protein>
    <recommendedName>
        <fullName evidence="11">UDP-N-acetylmuramoyl-L-alanyl-D-glutamate--2,6-diaminopimelate ligase</fullName>
        <ecNumber evidence="11">6.3.2.13</ecNumber>
    </recommendedName>
    <alternativeName>
        <fullName evidence="11">Meso-A2pm-adding enzyme</fullName>
    </alternativeName>
    <alternativeName>
        <fullName evidence="11">Meso-diaminopimelate-adding enzyme</fullName>
    </alternativeName>
    <alternativeName>
        <fullName evidence="11">UDP-MurNAc-L-Ala-D-Glu:meso-diaminopimelate ligase</fullName>
    </alternativeName>
    <alternativeName>
        <fullName evidence="11">UDP-MurNAc-tripeptide synthetase</fullName>
    </alternativeName>
    <alternativeName>
        <fullName evidence="11">UDP-N-acetylmuramyl-tripeptide synthetase</fullName>
    </alternativeName>
</protein>
<dbReference type="SUPFAM" id="SSF53244">
    <property type="entry name" value="MurD-like peptide ligases, peptide-binding domain"/>
    <property type="match status" value="1"/>
</dbReference>
<dbReference type="GO" id="GO:0000287">
    <property type="term" value="F:magnesium ion binding"/>
    <property type="evidence" value="ECO:0007669"/>
    <property type="project" value="UniProtKB-UniRule"/>
</dbReference>
<keyword evidence="5 11" id="KW-0547">Nucleotide-binding</keyword>
<dbReference type="AlphaFoldDB" id="A0A7Y0LE74"/>
<gene>
    <name evidence="11" type="primary">murE</name>
    <name evidence="16" type="ORF">HII17_10720</name>
</gene>
<dbReference type="EC" id="6.3.2.13" evidence="11"/>
<keyword evidence="3 11" id="KW-0436">Ligase</keyword>
<dbReference type="GO" id="GO:0051301">
    <property type="term" value="P:cell division"/>
    <property type="evidence" value="ECO:0007669"/>
    <property type="project" value="UniProtKB-KW"/>
</dbReference>
<feature type="domain" description="Mur ligase central" evidence="15">
    <location>
        <begin position="127"/>
        <end position="330"/>
    </location>
</feature>
<dbReference type="InterPro" id="IPR036565">
    <property type="entry name" value="Mur-like_cat_sf"/>
</dbReference>
<dbReference type="InterPro" id="IPR035911">
    <property type="entry name" value="MurE/MurF_N"/>
</dbReference>
<evidence type="ECO:0000256" key="4">
    <source>
        <dbReference type="ARBA" id="ARBA00022618"/>
    </source>
</evidence>
<comment type="cofactor">
    <cofactor evidence="11">
        <name>Mg(2+)</name>
        <dbReference type="ChEBI" id="CHEBI:18420"/>
    </cofactor>
</comment>
<keyword evidence="6 11" id="KW-0067">ATP-binding</keyword>
<keyword evidence="4 11" id="KW-0132">Cell division</keyword>
<proteinExistence type="inferred from homology"/>
<feature type="short sequence motif" description="Meso-diaminopimelate recognition motif" evidence="11">
    <location>
        <begin position="426"/>
        <end position="429"/>
    </location>
</feature>
<evidence type="ECO:0000256" key="11">
    <source>
        <dbReference type="HAMAP-Rule" id="MF_00208"/>
    </source>
</evidence>
<dbReference type="Gene3D" id="3.90.190.20">
    <property type="entry name" value="Mur ligase, C-terminal domain"/>
    <property type="match status" value="1"/>
</dbReference>
<dbReference type="SUPFAM" id="SSF63418">
    <property type="entry name" value="MurE/MurF N-terminal domain"/>
    <property type="match status" value="1"/>
</dbReference>
<dbReference type="GO" id="GO:0009252">
    <property type="term" value="P:peptidoglycan biosynthetic process"/>
    <property type="evidence" value="ECO:0007669"/>
    <property type="project" value="UniProtKB-UniRule"/>
</dbReference>
<dbReference type="InterPro" id="IPR004101">
    <property type="entry name" value="Mur_ligase_C"/>
</dbReference>
<dbReference type="EMBL" id="JABBXH010000003">
    <property type="protein sequence ID" value="NMP32041.1"/>
    <property type="molecule type" value="Genomic_DNA"/>
</dbReference>
<dbReference type="InterPro" id="IPR036615">
    <property type="entry name" value="Mur_ligase_C_dom_sf"/>
</dbReference>
<feature type="binding site" evidence="11">
    <location>
        <begin position="426"/>
        <end position="429"/>
    </location>
    <ligand>
        <name>meso-2,6-diaminopimelate</name>
        <dbReference type="ChEBI" id="CHEBI:57791"/>
    </ligand>
</feature>
<dbReference type="PROSITE" id="PS01011">
    <property type="entry name" value="FOLYLPOLYGLU_SYNT_1"/>
    <property type="match status" value="1"/>
</dbReference>
<dbReference type="Pfam" id="PF01225">
    <property type="entry name" value="Mur_ligase"/>
    <property type="match status" value="1"/>
</dbReference>
<evidence type="ECO:0000256" key="9">
    <source>
        <dbReference type="ARBA" id="ARBA00023306"/>
    </source>
</evidence>
<feature type="binding site" evidence="11">
    <location>
        <position position="481"/>
    </location>
    <ligand>
        <name>meso-2,6-diaminopimelate</name>
        <dbReference type="ChEBI" id="CHEBI:57791"/>
    </ligand>
</feature>
<feature type="binding site" evidence="11">
    <location>
        <position position="170"/>
    </location>
    <ligand>
        <name>UDP-N-acetyl-alpha-D-muramoyl-L-alanyl-D-glutamate</name>
        <dbReference type="ChEBI" id="CHEBI:83900"/>
    </ligand>
</feature>
<dbReference type="Gene3D" id="3.40.1390.10">
    <property type="entry name" value="MurE/MurF, N-terminal domain"/>
    <property type="match status" value="1"/>
</dbReference>
<dbReference type="GO" id="GO:0071555">
    <property type="term" value="P:cell wall organization"/>
    <property type="evidence" value="ECO:0007669"/>
    <property type="project" value="UniProtKB-KW"/>
</dbReference>
<evidence type="ECO:0000256" key="7">
    <source>
        <dbReference type="ARBA" id="ARBA00022960"/>
    </source>
</evidence>
<evidence type="ECO:0000259" key="15">
    <source>
        <dbReference type="Pfam" id="PF08245"/>
    </source>
</evidence>
<evidence type="ECO:0000256" key="8">
    <source>
        <dbReference type="ARBA" id="ARBA00022984"/>
    </source>
</evidence>
<keyword evidence="2 11" id="KW-0963">Cytoplasm</keyword>
<keyword evidence="7 11" id="KW-0133">Cell shape</keyword>
<evidence type="ECO:0000256" key="10">
    <source>
        <dbReference type="ARBA" id="ARBA00023316"/>
    </source>
</evidence>
<keyword evidence="11" id="KW-0460">Magnesium</keyword>
<feature type="domain" description="Mur ligase C-terminal" evidence="14">
    <location>
        <begin position="353"/>
        <end position="479"/>
    </location>
</feature>
<keyword evidence="17" id="KW-1185">Reference proteome</keyword>
<evidence type="ECO:0000259" key="14">
    <source>
        <dbReference type="Pfam" id="PF02875"/>
    </source>
</evidence>
<dbReference type="GO" id="GO:0008765">
    <property type="term" value="F:UDP-N-acetylmuramoylalanyl-D-glutamate-2,6-diaminopimelate ligase activity"/>
    <property type="evidence" value="ECO:0007669"/>
    <property type="project" value="UniProtKB-UniRule"/>
</dbReference>
<feature type="binding site" evidence="11">
    <location>
        <position position="206"/>
    </location>
    <ligand>
        <name>UDP-N-acetyl-alpha-D-muramoyl-L-alanyl-D-glutamate</name>
        <dbReference type="ChEBI" id="CHEBI:83900"/>
    </ligand>
</feature>
<evidence type="ECO:0000313" key="16">
    <source>
        <dbReference type="EMBL" id="NMP32041.1"/>
    </source>
</evidence>
<comment type="subcellular location">
    <subcellularLocation>
        <location evidence="11 12">Cytoplasm</location>
    </subcellularLocation>
</comment>
<dbReference type="InterPro" id="IPR000713">
    <property type="entry name" value="Mur_ligase_N"/>
</dbReference>
<feature type="domain" description="Mur ligase N-terminal catalytic" evidence="13">
    <location>
        <begin position="29"/>
        <end position="115"/>
    </location>
</feature>
<feature type="modified residue" description="N6-carboxylysine" evidence="11">
    <location>
        <position position="238"/>
    </location>
</feature>
<dbReference type="Gene3D" id="3.40.1190.10">
    <property type="entry name" value="Mur-like, catalytic domain"/>
    <property type="match status" value="1"/>
</dbReference>
<evidence type="ECO:0000256" key="2">
    <source>
        <dbReference type="ARBA" id="ARBA00022490"/>
    </source>
</evidence>
<evidence type="ECO:0000256" key="3">
    <source>
        <dbReference type="ARBA" id="ARBA00022598"/>
    </source>
</evidence>
<dbReference type="GO" id="GO:0008360">
    <property type="term" value="P:regulation of cell shape"/>
    <property type="evidence" value="ECO:0007669"/>
    <property type="project" value="UniProtKB-KW"/>
</dbReference>
<name>A0A7Y0LE74_9GAMM</name>
<evidence type="ECO:0000256" key="5">
    <source>
        <dbReference type="ARBA" id="ARBA00022741"/>
    </source>
</evidence>
<comment type="PTM">
    <text evidence="11">Carboxylation is probably crucial for Mg(2+) binding and, consequently, for the gamma-phosphate positioning of ATP.</text>
</comment>
<feature type="binding site" evidence="11">
    <location>
        <position position="33"/>
    </location>
    <ligand>
        <name>UDP-N-acetyl-alpha-D-muramoyl-L-alanyl-D-glutamate</name>
        <dbReference type="ChEBI" id="CHEBI:83900"/>
    </ligand>
</feature>
<feature type="binding site" evidence="11">
    <location>
        <begin position="129"/>
        <end position="135"/>
    </location>
    <ligand>
        <name>ATP</name>
        <dbReference type="ChEBI" id="CHEBI:30616"/>
    </ligand>
</feature>
<dbReference type="SUPFAM" id="SSF53623">
    <property type="entry name" value="MurD-like peptide ligases, catalytic domain"/>
    <property type="match status" value="1"/>
</dbReference>
<feature type="binding site" evidence="11">
    <location>
        <position position="198"/>
    </location>
    <ligand>
        <name>UDP-N-acetyl-alpha-D-muramoyl-L-alanyl-D-glutamate</name>
        <dbReference type="ChEBI" id="CHEBI:83900"/>
    </ligand>
</feature>
<evidence type="ECO:0000313" key="17">
    <source>
        <dbReference type="Proteomes" id="UP000568664"/>
    </source>
</evidence>
<dbReference type="GO" id="GO:0005737">
    <property type="term" value="C:cytoplasm"/>
    <property type="evidence" value="ECO:0007669"/>
    <property type="project" value="UniProtKB-SubCell"/>
</dbReference>
<evidence type="ECO:0000256" key="12">
    <source>
        <dbReference type="RuleBase" id="RU004135"/>
    </source>
</evidence>
<feature type="binding site" evidence="11">
    <location>
        <begin position="171"/>
        <end position="172"/>
    </location>
    <ligand>
        <name>UDP-N-acetyl-alpha-D-muramoyl-L-alanyl-D-glutamate</name>
        <dbReference type="ChEBI" id="CHEBI:83900"/>
    </ligand>
</feature>
<dbReference type="Pfam" id="PF08245">
    <property type="entry name" value="Mur_ligase_M"/>
    <property type="match status" value="1"/>
</dbReference>
<comment type="function">
    <text evidence="11">Catalyzes the addition of meso-diaminopimelic acid to the nucleotide precursor UDP-N-acetylmuramoyl-L-alanyl-D-glutamate (UMAG) in the biosynthesis of bacterial cell-wall peptidoglycan.</text>
</comment>
<evidence type="ECO:0000256" key="6">
    <source>
        <dbReference type="ARBA" id="ARBA00022840"/>
    </source>
</evidence>
<dbReference type="InterPro" id="IPR013221">
    <property type="entry name" value="Mur_ligase_cen"/>
</dbReference>
<comment type="similarity">
    <text evidence="1 11">Belongs to the MurCDEF family. MurE subfamily.</text>
</comment>
<dbReference type="PANTHER" id="PTHR23135:SF4">
    <property type="entry name" value="UDP-N-ACETYLMURAMOYL-L-ALANYL-D-GLUTAMATE--2,6-DIAMINOPIMELATE LIGASE MURE HOMOLOG, CHLOROPLASTIC"/>
    <property type="match status" value="1"/>
</dbReference>
<dbReference type="Proteomes" id="UP000568664">
    <property type="component" value="Unassembled WGS sequence"/>
</dbReference>
<evidence type="ECO:0000259" key="13">
    <source>
        <dbReference type="Pfam" id="PF01225"/>
    </source>
</evidence>
<comment type="pathway">
    <text evidence="11 12">Cell wall biogenesis; peptidoglycan biosynthesis.</text>
</comment>
<dbReference type="InterPro" id="IPR018109">
    <property type="entry name" value="Folylpolyglutamate_synth_CS"/>
</dbReference>
<sequence>MPNTVSTFNIAKALSQFDIEIEYTCSNQITNDSRQVTHGDVFCAVIGSESDGRQFIDQAIAAGAVLVIAQCHHQQQHGNVISRSVESISGEVLTAQIVQFYELNEKLFELAAHYYHQPVNELSLIGVTGTNGKTSTTQIIASLLEHCGKKSAVIGTTGAGSLNSLAPIANTTPGPTELNHLMAGFVEQKIQHVAMEVSSHALDQGRILPSQLDVAVFTNLSRDHLDYHQTMEEYAAAKFSIFSGSAGQTAIINGDDVYGQQWLTLINQPSYVYGRSGQVKTYEQFVYGSNISLSEHGITFTIETSTDQVEVTTQLLGMFNIDNLLAAIATMLALGFSLKDISPAIEKVEPSQGRMEAYSTIGMATAVVDYAHTPDALENALMACREHCQGELWVVFGCGGDRDKGKRAQMGAIAEKYAEHVVITNDNPRSEAPELIANDILSGCSHTEKITVMLDRKQAVRSAIAHAKAEDLVLLAGKGHENNIEIAGQIIEYSERAVVKSLYQAGERP</sequence>
<keyword evidence="9 11" id="KW-0131">Cell cycle</keyword>
<comment type="caution">
    <text evidence="11">Lacks conserved residue(s) required for the propagation of feature annotation.</text>
</comment>
<dbReference type="InterPro" id="IPR005761">
    <property type="entry name" value="UDP-N-AcMur-Glu-dNH2Pim_ligase"/>
</dbReference>
<dbReference type="NCBIfam" id="TIGR01085">
    <property type="entry name" value="murE"/>
    <property type="match status" value="1"/>
</dbReference>
<dbReference type="UniPathway" id="UPA00219"/>
<comment type="catalytic activity">
    <reaction evidence="11">
        <text>UDP-N-acetyl-alpha-D-muramoyl-L-alanyl-D-glutamate + meso-2,6-diaminopimelate + ATP = UDP-N-acetyl-alpha-D-muramoyl-L-alanyl-gamma-D-glutamyl-meso-2,6-diaminopimelate + ADP + phosphate + H(+)</text>
        <dbReference type="Rhea" id="RHEA:23676"/>
        <dbReference type="ChEBI" id="CHEBI:15378"/>
        <dbReference type="ChEBI" id="CHEBI:30616"/>
        <dbReference type="ChEBI" id="CHEBI:43474"/>
        <dbReference type="ChEBI" id="CHEBI:57791"/>
        <dbReference type="ChEBI" id="CHEBI:83900"/>
        <dbReference type="ChEBI" id="CHEBI:83905"/>
        <dbReference type="ChEBI" id="CHEBI:456216"/>
        <dbReference type="EC" id="6.3.2.13"/>
    </reaction>
</comment>
<dbReference type="PANTHER" id="PTHR23135">
    <property type="entry name" value="MUR LIGASE FAMILY MEMBER"/>
    <property type="match status" value="1"/>
</dbReference>
<dbReference type="HAMAP" id="MF_00208">
    <property type="entry name" value="MurE"/>
    <property type="match status" value="1"/>
</dbReference>
<organism evidence="16 17">
    <name type="scientific">Thalassotalea algicola</name>
    <dbReference type="NCBI Taxonomy" id="2716224"/>
    <lineage>
        <taxon>Bacteria</taxon>
        <taxon>Pseudomonadati</taxon>
        <taxon>Pseudomonadota</taxon>
        <taxon>Gammaproteobacteria</taxon>
        <taxon>Alteromonadales</taxon>
        <taxon>Colwelliaceae</taxon>
        <taxon>Thalassotalea</taxon>
    </lineage>
</organism>
<dbReference type="NCBIfam" id="NF001126">
    <property type="entry name" value="PRK00139.1-4"/>
    <property type="match status" value="1"/>
</dbReference>
<feature type="binding site" evidence="11">
    <location>
        <position position="477"/>
    </location>
    <ligand>
        <name>meso-2,6-diaminopimelate</name>
        <dbReference type="ChEBI" id="CHEBI:57791"/>
    </ligand>
</feature>
<keyword evidence="10 11" id="KW-0961">Cell wall biogenesis/degradation</keyword>
<evidence type="ECO:0000256" key="1">
    <source>
        <dbReference type="ARBA" id="ARBA00005898"/>
    </source>
</evidence>
<accession>A0A7Y0LE74</accession>
<dbReference type="RefSeq" id="WP_169075363.1">
    <property type="nucleotide sequence ID" value="NZ_JABBXH010000003.1"/>
</dbReference>
<comment type="caution">
    <text evidence="16">The sequence shown here is derived from an EMBL/GenBank/DDBJ whole genome shotgun (WGS) entry which is preliminary data.</text>
</comment>
<dbReference type="Pfam" id="PF02875">
    <property type="entry name" value="Mur_ligase_C"/>
    <property type="match status" value="1"/>
</dbReference>
<keyword evidence="8 11" id="KW-0573">Peptidoglycan synthesis</keyword>
<dbReference type="GO" id="GO:0005524">
    <property type="term" value="F:ATP binding"/>
    <property type="evidence" value="ECO:0007669"/>
    <property type="project" value="UniProtKB-UniRule"/>
</dbReference>
<dbReference type="GO" id="GO:0004326">
    <property type="term" value="F:tetrahydrofolylpolyglutamate synthase activity"/>
    <property type="evidence" value="ECO:0007669"/>
    <property type="project" value="InterPro"/>
</dbReference>
<feature type="binding site" evidence="11">
    <location>
        <position position="402"/>
    </location>
    <ligand>
        <name>meso-2,6-diaminopimelate</name>
        <dbReference type="ChEBI" id="CHEBI:57791"/>
    </ligand>
</feature>